<dbReference type="InterPro" id="IPR019056">
    <property type="entry name" value="Phage_TAC_6"/>
</dbReference>
<dbReference type="Pfam" id="PF09550">
    <property type="entry name" value="Phage_TAC_6"/>
    <property type="match status" value="1"/>
</dbReference>
<gene>
    <name evidence="1" type="ORF">F7D14_01705</name>
</gene>
<protein>
    <submittedName>
        <fullName evidence="1">Phage tail assembly chaperone</fullName>
    </submittedName>
</protein>
<evidence type="ECO:0000313" key="2">
    <source>
        <dbReference type="Proteomes" id="UP000422569"/>
    </source>
</evidence>
<organism evidence="1 2">
    <name type="scientific">Methylocystis parvus</name>
    <dbReference type="NCBI Taxonomy" id="134"/>
    <lineage>
        <taxon>Bacteria</taxon>
        <taxon>Pseudomonadati</taxon>
        <taxon>Pseudomonadota</taxon>
        <taxon>Alphaproteobacteria</taxon>
        <taxon>Hyphomicrobiales</taxon>
        <taxon>Methylocystaceae</taxon>
        <taxon>Methylocystis</taxon>
    </lineage>
</organism>
<dbReference type="Proteomes" id="UP000422569">
    <property type="component" value="Chromosome"/>
</dbReference>
<evidence type="ECO:0000313" key="1">
    <source>
        <dbReference type="EMBL" id="QGM96326.1"/>
    </source>
</evidence>
<dbReference type="EMBL" id="CP044331">
    <property type="protein sequence ID" value="QGM96326.1"/>
    <property type="molecule type" value="Genomic_DNA"/>
</dbReference>
<proteinExistence type="predicted"/>
<dbReference type="AlphaFoldDB" id="A0A6B8M226"/>
<dbReference type="InterPro" id="IPR011739">
    <property type="entry name" value="GTA_rcc01693"/>
</dbReference>
<dbReference type="KEGG" id="mpar:F7D14_01705"/>
<keyword evidence="2" id="KW-1185">Reference proteome</keyword>
<name>A0A6B8M226_9HYPH</name>
<sequence>MAFGLGVLRLAPADFWTMTPRELQAAAEGVYGRLVGPPTRAALDALMRAHPDGSHTDG</sequence>
<dbReference type="NCBIfam" id="TIGR02216">
    <property type="entry name" value="phage_TIGR02216"/>
    <property type="match status" value="1"/>
</dbReference>
<accession>A0A6B8M226</accession>
<reference evidence="1 2" key="1">
    <citation type="submission" date="2019-09" db="EMBL/GenBank/DDBJ databases">
        <title>Isolation and complete genome sequencing of Methylocystis species.</title>
        <authorList>
            <person name="Rumah B.L."/>
            <person name="Stead C.E."/>
            <person name="Stevens B.C."/>
            <person name="Minton N.P."/>
            <person name="Grosse-Honebrink A."/>
            <person name="Zhang Y."/>
        </authorList>
    </citation>
    <scope>NUCLEOTIDE SEQUENCE [LARGE SCALE GENOMIC DNA]</scope>
    <source>
        <strain evidence="1 2">BRCS2</strain>
    </source>
</reference>